<protein>
    <recommendedName>
        <fullName evidence="3">Arc family DNA-binding protein</fullName>
    </recommendedName>
</protein>
<reference evidence="1 2" key="1">
    <citation type="submission" date="2021-10" db="EMBL/GenBank/DDBJ databases">
        <title>Anaerobic single-cell dispensing facilitates the cultivation of human gut bacteria.</title>
        <authorList>
            <person name="Afrizal A."/>
        </authorList>
    </citation>
    <scope>NUCLEOTIDE SEQUENCE [LARGE SCALE GENOMIC DNA]</scope>
    <source>
        <strain evidence="1 2">CLA-AA-H270</strain>
    </source>
</reference>
<dbReference type="AlphaFoldDB" id="A0AAW4VYK7"/>
<name>A0AAW4VYK7_9FIRM</name>
<dbReference type="Proteomes" id="UP001298753">
    <property type="component" value="Unassembled WGS sequence"/>
</dbReference>
<dbReference type="GO" id="GO:0006355">
    <property type="term" value="P:regulation of DNA-templated transcription"/>
    <property type="evidence" value="ECO:0007669"/>
    <property type="project" value="InterPro"/>
</dbReference>
<evidence type="ECO:0000313" key="1">
    <source>
        <dbReference type="EMBL" id="MCC2176545.1"/>
    </source>
</evidence>
<evidence type="ECO:0008006" key="3">
    <source>
        <dbReference type="Google" id="ProtNLM"/>
    </source>
</evidence>
<dbReference type="GeneID" id="98660652"/>
<evidence type="ECO:0000313" key="2">
    <source>
        <dbReference type="Proteomes" id="UP001298753"/>
    </source>
</evidence>
<dbReference type="Gene3D" id="1.10.1220.10">
    <property type="entry name" value="Met repressor-like"/>
    <property type="match status" value="1"/>
</dbReference>
<comment type="caution">
    <text evidence="1">The sequence shown here is derived from an EMBL/GenBank/DDBJ whole genome shotgun (WGS) entry which is preliminary data.</text>
</comment>
<organism evidence="1 2">
    <name type="scientific">Agathobaculum butyriciproducens</name>
    <dbReference type="NCBI Taxonomy" id="1628085"/>
    <lineage>
        <taxon>Bacteria</taxon>
        <taxon>Bacillati</taxon>
        <taxon>Bacillota</taxon>
        <taxon>Clostridia</taxon>
        <taxon>Eubacteriales</taxon>
        <taxon>Butyricicoccaceae</taxon>
        <taxon>Agathobaculum</taxon>
    </lineage>
</organism>
<dbReference type="InterPro" id="IPR013321">
    <property type="entry name" value="Arc_rbn_hlx_hlx"/>
</dbReference>
<proteinExistence type="predicted"/>
<dbReference type="EMBL" id="JAJEPX010000011">
    <property type="protein sequence ID" value="MCC2176545.1"/>
    <property type="molecule type" value="Genomic_DNA"/>
</dbReference>
<dbReference type="SUPFAM" id="SSF47598">
    <property type="entry name" value="Ribbon-helix-helix"/>
    <property type="match status" value="1"/>
</dbReference>
<gene>
    <name evidence="1" type="ORF">LKD22_05315</name>
</gene>
<dbReference type="InterPro" id="IPR010985">
    <property type="entry name" value="Ribbon_hlx_hlx"/>
</dbReference>
<keyword evidence="2" id="KW-1185">Reference proteome</keyword>
<accession>A0AAW4VYK7</accession>
<dbReference type="RefSeq" id="WP_119189720.1">
    <property type="nucleotide sequence ID" value="NZ_JAJEPX010000011.1"/>
</dbReference>
<sequence>MSVSDAQRKARDKWLKEKVEDVKMRVPKGQRAVIQEHAKKCGESVNAFLNRAVAETIERDNSQVPSSTAETK</sequence>